<reference evidence="1 2" key="1">
    <citation type="submission" date="2017-05" db="EMBL/GenBank/DDBJ databases">
        <title>The complete genome sequence of Deinococcus ficus isolated from the rhizosphere of the Ficus religiosa L. in Taiwan.</title>
        <authorList>
            <person name="Wu K.-M."/>
            <person name="Liao T.-L."/>
            <person name="Liu Y.-M."/>
            <person name="Young C.-C."/>
            <person name="Tsai S.-F."/>
        </authorList>
    </citation>
    <scope>NUCLEOTIDE SEQUENCE [LARGE SCALE GENOMIC DNA]</scope>
    <source>
        <strain evidence="1 2">CC-FR2-10</strain>
    </source>
</reference>
<name>A0A221STY8_9DEIO</name>
<dbReference type="EMBL" id="CP021081">
    <property type="protein sequence ID" value="ASN80128.1"/>
    <property type="molecule type" value="Genomic_DNA"/>
</dbReference>
<gene>
    <name evidence="1" type="ORF">DFI_03085</name>
</gene>
<dbReference type="KEGG" id="dfc:DFI_03085"/>
<accession>A0A221STY8</accession>
<dbReference type="Proteomes" id="UP000259030">
    <property type="component" value="Chromosome"/>
</dbReference>
<dbReference type="AlphaFoldDB" id="A0A221STY8"/>
<proteinExistence type="predicted"/>
<evidence type="ECO:0000313" key="2">
    <source>
        <dbReference type="Proteomes" id="UP000259030"/>
    </source>
</evidence>
<protein>
    <submittedName>
        <fullName evidence="1">Uncharacterized protein</fullName>
    </submittedName>
</protein>
<sequence>MFGRRRDALMLTPLFWPVFKEHDGCLLWADFSLDSYESWMESTGRNRTTVESVMNHRHVTDLFLNDPEEATQEQVEFLGSVLREMWEAKLRRDFPHLPVQVDFHWQDREASDDAQLYVYLNRA</sequence>
<organism evidence="1 2">
    <name type="scientific">Deinococcus ficus</name>
    <dbReference type="NCBI Taxonomy" id="317577"/>
    <lineage>
        <taxon>Bacteria</taxon>
        <taxon>Thermotogati</taxon>
        <taxon>Deinococcota</taxon>
        <taxon>Deinococci</taxon>
        <taxon>Deinococcales</taxon>
        <taxon>Deinococcaceae</taxon>
        <taxon>Deinococcus</taxon>
    </lineage>
</organism>
<keyword evidence="2" id="KW-1185">Reference proteome</keyword>
<dbReference type="STRING" id="317577.GCA_000419625_00523"/>
<evidence type="ECO:0000313" key="1">
    <source>
        <dbReference type="EMBL" id="ASN80128.1"/>
    </source>
</evidence>